<sequence>MKRVILTGGGTGGHCLPMQVLFNNFVEKKLDCYIVTDKKGKSFFTSIDPGKVIVLWQVMQSNGRILQLFNLPIILLQSMIIFLRLNPNFTIGFGGYITFPFLIAGSLLKYKVAAHEANAVLGKANKFLMGRIKYLFTAFHETKNIHENYAKKIIHVGMPVRLYADSMNRKESDDKHFNISVIGG</sequence>
<dbReference type="Pfam" id="PF03033">
    <property type="entry name" value="Glyco_transf_28"/>
    <property type="match status" value="1"/>
</dbReference>
<evidence type="ECO:0000256" key="3">
    <source>
        <dbReference type="SAM" id="Phobius"/>
    </source>
</evidence>
<dbReference type="GO" id="GO:0016758">
    <property type="term" value="F:hexosyltransferase activity"/>
    <property type="evidence" value="ECO:0007669"/>
    <property type="project" value="InterPro"/>
</dbReference>
<evidence type="ECO:0000256" key="1">
    <source>
        <dbReference type="ARBA" id="ARBA00022676"/>
    </source>
</evidence>
<gene>
    <name evidence="5" type="ORF">METZ01_LOCUS385199</name>
</gene>
<keyword evidence="2" id="KW-0808">Transferase</keyword>
<evidence type="ECO:0000313" key="5">
    <source>
        <dbReference type="EMBL" id="SVD32345.1"/>
    </source>
</evidence>
<dbReference type="PANTHER" id="PTHR21015:SF22">
    <property type="entry name" value="GLYCOSYLTRANSFERASE"/>
    <property type="match status" value="1"/>
</dbReference>
<dbReference type="SUPFAM" id="SSF53756">
    <property type="entry name" value="UDP-Glycosyltransferase/glycogen phosphorylase"/>
    <property type="match status" value="1"/>
</dbReference>
<dbReference type="EMBL" id="UINC01143426">
    <property type="protein sequence ID" value="SVD32345.1"/>
    <property type="molecule type" value="Genomic_DNA"/>
</dbReference>
<reference evidence="5" key="1">
    <citation type="submission" date="2018-05" db="EMBL/GenBank/DDBJ databases">
        <authorList>
            <person name="Lanie J.A."/>
            <person name="Ng W.-L."/>
            <person name="Kazmierczak K.M."/>
            <person name="Andrzejewski T.M."/>
            <person name="Davidsen T.M."/>
            <person name="Wayne K.J."/>
            <person name="Tettelin H."/>
            <person name="Glass J.I."/>
            <person name="Rusch D."/>
            <person name="Podicherti R."/>
            <person name="Tsui H.-C.T."/>
            <person name="Winkler M.E."/>
        </authorList>
    </citation>
    <scope>NUCLEOTIDE SEQUENCE</scope>
</reference>
<organism evidence="5">
    <name type="scientific">marine metagenome</name>
    <dbReference type="NCBI Taxonomy" id="408172"/>
    <lineage>
        <taxon>unclassified sequences</taxon>
        <taxon>metagenomes</taxon>
        <taxon>ecological metagenomes</taxon>
    </lineage>
</organism>
<keyword evidence="3" id="KW-1133">Transmembrane helix</keyword>
<dbReference type="GO" id="GO:0005975">
    <property type="term" value="P:carbohydrate metabolic process"/>
    <property type="evidence" value="ECO:0007669"/>
    <property type="project" value="InterPro"/>
</dbReference>
<feature type="transmembrane region" description="Helical" evidence="3">
    <location>
        <begin position="65"/>
        <end position="83"/>
    </location>
</feature>
<keyword evidence="3" id="KW-0812">Transmembrane</keyword>
<proteinExistence type="predicted"/>
<accession>A0A382UES9</accession>
<dbReference type="Gene3D" id="3.40.50.2000">
    <property type="entry name" value="Glycogen Phosphorylase B"/>
    <property type="match status" value="1"/>
</dbReference>
<dbReference type="InterPro" id="IPR004276">
    <property type="entry name" value="GlycoTrans_28_N"/>
</dbReference>
<dbReference type="AlphaFoldDB" id="A0A382UES9"/>
<dbReference type="PANTHER" id="PTHR21015">
    <property type="entry name" value="UDP-N-ACETYLGLUCOSAMINE--N-ACETYLMURAMYL-(PENTAPEPTIDE) PYROPHOSPHORYL-UNDECAPRENOL N-ACETYLGLUCOSAMINE TRANSFERASE 1"/>
    <property type="match status" value="1"/>
</dbReference>
<feature type="transmembrane region" description="Helical" evidence="3">
    <location>
        <begin position="89"/>
        <end position="108"/>
    </location>
</feature>
<feature type="domain" description="Glycosyltransferase family 28 N-terminal" evidence="4">
    <location>
        <begin position="4"/>
        <end position="131"/>
    </location>
</feature>
<keyword evidence="1" id="KW-0328">Glycosyltransferase</keyword>
<protein>
    <recommendedName>
        <fullName evidence="4">Glycosyltransferase family 28 N-terminal domain-containing protein</fullName>
    </recommendedName>
</protein>
<feature type="non-terminal residue" evidence="5">
    <location>
        <position position="184"/>
    </location>
</feature>
<name>A0A382UES9_9ZZZZ</name>
<evidence type="ECO:0000259" key="4">
    <source>
        <dbReference type="Pfam" id="PF03033"/>
    </source>
</evidence>
<evidence type="ECO:0000256" key="2">
    <source>
        <dbReference type="ARBA" id="ARBA00022679"/>
    </source>
</evidence>
<keyword evidence="3" id="KW-0472">Membrane</keyword>